<evidence type="ECO:0008006" key="4">
    <source>
        <dbReference type="Google" id="ProtNLM"/>
    </source>
</evidence>
<feature type="transmembrane region" description="Helical" evidence="1">
    <location>
        <begin position="12"/>
        <end position="32"/>
    </location>
</feature>
<gene>
    <name evidence="2" type="ORF">DW758_03435</name>
</gene>
<sequence>MEKWYKENKNNTSVKFVLLGINPLLGFLSALVDLKTKSSFIILFLFFICIGFSLTIPEIRTDKCNYDAITYRQNFEAYTKYDTNIFFSNLKDWVALEGESDFYADTLYFLVSRFSGNYHIMFMVTALVFSFFLLKSLIFFVLDEHFDRSLCCYILLYLFLSNQILNLNMFRYYTAMWITVYALLNVFVLHKTKYLFLLLLTPFFHGSFWLIYALFLLFYLTVKWKRIWEICFIISIFVGELSLELFRESAEFIPLLTNHFGGYLDENYVYRINEGGSGHIWVVRFLERCSIGYINLLILVLIINYKKHIKGTDCTVIYIFLLVLMSFVNFTIVIPSLGSRFVMLAFPFIAYVWLRCLLIRKNNIYIYGLGCMFIVHALLPFNIYQFPCIQHYLSLLETCFFYASPLYLVNKYIFWL</sequence>
<accession>A0A414INZ5</accession>
<dbReference type="Pfam" id="PF14897">
    <property type="entry name" value="EpsG"/>
    <property type="match status" value="1"/>
</dbReference>
<evidence type="ECO:0000313" key="2">
    <source>
        <dbReference type="EMBL" id="RHE26111.1"/>
    </source>
</evidence>
<feature type="transmembrane region" description="Helical" evidence="1">
    <location>
        <begin position="38"/>
        <end position="56"/>
    </location>
</feature>
<keyword evidence="1" id="KW-1133">Transmembrane helix</keyword>
<dbReference type="InterPro" id="IPR049458">
    <property type="entry name" value="EpsG-like"/>
</dbReference>
<keyword evidence="1" id="KW-0812">Transmembrane</keyword>
<dbReference type="EMBL" id="QSJZ01000001">
    <property type="protein sequence ID" value="RHE26111.1"/>
    <property type="molecule type" value="Genomic_DNA"/>
</dbReference>
<evidence type="ECO:0000313" key="3">
    <source>
        <dbReference type="Proteomes" id="UP000283601"/>
    </source>
</evidence>
<feature type="transmembrane region" description="Helical" evidence="1">
    <location>
        <begin position="195"/>
        <end position="220"/>
    </location>
</feature>
<organism evidence="2 3">
    <name type="scientific">Bacteroides uniformis</name>
    <dbReference type="NCBI Taxonomy" id="820"/>
    <lineage>
        <taxon>Bacteria</taxon>
        <taxon>Pseudomonadati</taxon>
        <taxon>Bacteroidota</taxon>
        <taxon>Bacteroidia</taxon>
        <taxon>Bacteroidales</taxon>
        <taxon>Bacteroidaceae</taxon>
        <taxon>Bacteroides</taxon>
    </lineage>
</organism>
<feature type="transmembrane region" description="Helical" evidence="1">
    <location>
        <begin position="120"/>
        <end position="140"/>
    </location>
</feature>
<dbReference type="AlphaFoldDB" id="A0A414INZ5"/>
<proteinExistence type="predicted"/>
<protein>
    <recommendedName>
        <fullName evidence="4">EpsG family protein</fullName>
    </recommendedName>
</protein>
<keyword evidence="1" id="KW-0472">Membrane</keyword>
<evidence type="ECO:0000256" key="1">
    <source>
        <dbReference type="SAM" id="Phobius"/>
    </source>
</evidence>
<feature type="transmembrane region" description="Helical" evidence="1">
    <location>
        <begin position="341"/>
        <end position="358"/>
    </location>
</feature>
<dbReference type="Proteomes" id="UP000283601">
    <property type="component" value="Unassembled WGS sequence"/>
</dbReference>
<dbReference type="RefSeq" id="WP_118132084.1">
    <property type="nucleotide sequence ID" value="NZ_CALNHV010000018.1"/>
</dbReference>
<feature type="transmembrane region" description="Helical" evidence="1">
    <location>
        <begin position="365"/>
        <end position="383"/>
    </location>
</feature>
<comment type="caution">
    <text evidence="2">The sequence shown here is derived from an EMBL/GenBank/DDBJ whole genome shotgun (WGS) entry which is preliminary data.</text>
</comment>
<reference evidence="2 3" key="1">
    <citation type="submission" date="2018-08" db="EMBL/GenBank/DDBJ databases">
        <title>A genome reference for cultivated species of the human gut microbiota.</title>
        <authorList>
            <person name="Zou Y."/>
            <person name="Xue W."/>
            <person name="Luo G."/>
        </authorList>
    </citation>
    <scope>NUCLEOTIDE SEQUENCE [LARGE SCALE GENOMIC DNA]</scope>
    <source>
        <strain evidence="2 3">AM29-12AC</strain>
    </source>
</reference>
<feature type="transmembrane region" description="Helical" evidence="1">
    <location>
        <begin position="285"/>
        <end position="303"/>
    </location>
</feature>
<name>A0A414INZ5_BACUN</name>
<feature type="transmembrane region" description="Helical" evidence="1">
    <location>
        <begin position="315"/>
        <end position="335"/>
    </location>
</feature>
<feature type="transmembrane region" description="Helical" evidence="1">
    <location>
        <begin position="172"/>
        <end position="189"/>
    </location>
</feature>